<dbReference type="OrthoDB" id="6766250at2759"/>
<feature type="compositionally biased region" description="Basic and acidic residues" evidence="1">
    <location>
        <begin position="15"/>
        <end position="24"/>
    </location>
</feature>
<dbReference type="PANTHER" id="PTHR14628:SF1">
    <property type="entry name" value="BEN DOMAIN-CONTAINING PROTEIN 5"/>
    <property type="match status" value="1"/>
</dbReference>
<name>A0A9N9MYQ1_9CUCU</name>
<sequence>MQEYFLSKYQELKSGGEAKIDPSPRDANPNPIKDFANETNNSKNSIEHLKELNKKLSRQVEDLKLENKEILKLNIELKKTVTGEFSNITLGIFLYLDQFKNLKTYNAQIPQEDVKAGAVLKDQVHLGRGVYISKACYNDAWFRSTSGSHFVKTIALYVFGSQTLMNSSVTGKSSNNHKKAQQKPALDSTKLYYLSEKHPDKNVPAEIKLIKTYIANKISDLNRTTLRQKKKGTNNTGSDDEETRSVDHGERNETEEQENDIDTDKSREEGVSDNSD</sequence>
<dbReference type="InterPro" id="IPR018379">
    <property type="entry name" value="BEN_domain"/>
</dbReference>
<dbReference type="Proteomes" id="UP001152799">
    <property type="component" value="Chromosome 9"/>
</dbReference>
<feature type="region of interest" description="Disordered" evidence="1">
    <location>
        <begin position="225"/>
        <end position="276"/>
    </location>
</feature>
<dbReference type="SMART" id="SM01025">
    <property type="entry name" value="BEN"/>
    <property type="match status" value="1"/>
</dbReference>
<feature type="region of interest" description="Disordered" evidence="1">
    <location>
        <begin position="15"/>
        <end position="40"/>
    </location>
</feature>
<dbReference type="EMBL" id="OU892285">
    <property type="protein sequence ID" value="CAG9773384.1"/>
    <property type="molecule type" value="Genomic_DNA"/>
</dbReference>
<dbReference type="InterPro" id="IPR040391">
    <property type="entry name" value="BEND5"/>
</dbReference>
<reference evidence="3" key="1">
    <citation type="submission" date="2022-01" db="EMBL/GenBank/DDBJ databases">
        <authorList>
            <person name="King R."/>
        </authorList>
    </citation>
    <scope>NUCLEOTIDE SEQUENCE</scope>
</reference>
<organism evidence="3 4">
    <name type="scientific">Ceutorhynchus assimilis</name>
    <name type="common">cabbage seed weevil</name>
    <dbReference type="NCBI Taxonomy" id="467358"/>
    <lineage>
        <taxon>Eukaryota</taxon>
        <taxon>Metazoa</taxon>
        <taxon>Ecdysozoa</taxon>
        <taxon>Arthropoda</taxon>
        <taxon>Hexapoda</taxon>
        <taxon>Insecta</taxon>
        <taxon>Pterygota</taxon>
        <taxon>Neoptera</taxon>
        <taxon>Endopterygota</taxon>
        <taxon>Coleoptera</taxon>
        <taxon>Polyphaga</taxon>
        <taxon>Cucujiformia</taxon>
        <taxon>Curculionidae</taxon>
        <taxon>Ceutorhynchinae</taxon>
        <taxon>Ceutorhynchus</taxon>
    </lineage>
</organism>
<protein>
    <recommendedName>
        <fullName evidence="2">BEN domain-containing protein</fullName>
    </recommendedName>
</protein>
<dbReference type="GO" id="GO:0003677">
    <property type="term" value="F:DNA binding"/>
    <property type="evidence" value="ECO:0007669"/>
    <property type="project" value="InterPro"/>
</dbReference>
<gene>
    <name evidence="3" type="ORF">CEUTPL_LOCUS13775</name>
</gene>
<dbReference type="PANTHER" id="PTHR14628">
    <property type="entry name" value="BEN DOMAIN-CONTAINING PROTEIN 5"/>
    <property type="match status" value="1"/>
</dbReference>
<feature type="domain" description="BEN" evidence="2">
    <location>
        <begin position="127"/>
        <end position="225"/>
    </location>
</feature>
<feature type="compositionally biased region" description="Basic and acidic residues" evidence="1">
    <location>
        <begin position="243"/>
        <end position="254"/>
    </location>
</feature>
<keyword evidence="4" id="KW-1185">Reference proteome</keyword>
<dbReference type="Pfam" id="PF10523">
    <property type="entry name" value="BEN"/>
    <property type="match status" value="1"/>
</dbReference>
<evidence type="ECO:0000313" key="3">
    <source>
        <dbReference type="EMBL" id="CAG9773384.1"/>
    </source>
</evidence>
<proteinExistence type="predicted"/>
<accession>A0A9N9MYQ1</accession>
<evidence type="ECO:0000259" key="2">
    <source>
        <dbReference type="PROSITE" id="PS51457"/>
    </source>
</evidence>
<dbReference type="PROSITE" id="PS51457">
    <property type="entry name" value="BEN"/>
    <property type="match status" value="1"/>
</dbReference>
<evidence type="ECO:0000256" key="1">
    <source>
        <dbReference type="SAM" id="MobiDB-lite"/>
    </source>
</evidence>
<dbReference type="AlphaFoldDB" id="A0A9N9MYQ1"/>
<dbReference type="Gene3D" id="1.10.10.2590">
    <property type="entry name" value="BEN domain"/>
    <property type="match status" value="1"/>
</dbReference>
<dbReference type="GO" id="GO:0045892">
    <property type="term" value="P:negative regulation of DNA-templated transcription"/>
    <property type="evidence" value="ECO:0007669"/>
    <property type="project" value="InterPro"/>
</dbReference>
<evidence type="ECO:0000313" key="4">
    <source>
        <dbReference type="Proteomes" id="UP001152799"/>
    </source>
</evidence>